<sequence length="168" mass="18820">MLYLYYFLISSLALFISPDEQTWECGSDDFSKLLSESSIDANCPELKWEVNGCCVNHDSCYDKQLGQKHCDDIFCDCVARVTIPSKKCHEDDAESFCIVVREFGEAAYNASAPSLHTEPTTTAIKTTTMPTTQKTHSKHMSFGNFSTNITNKSQFSSGSLALRPRRFS</sequence>
<proteinExistence type="predicted"/>
<evidence type="ECO:0000313" key="2">
    <source>
        <dbReference type="Proteomes" id="UP000046392"/>
    </source>
</evidence>
<protein>
    <submittedName>
        <fullName evidence="3">Phospholipase A2 domain-containing protein</fullName>
    </submittedName>
</protein>
<dbReference type="GO" id="GO:0004623">
    <property type="term" value="F:phospholipase A2 activity"/>
    <property type="evidence" value="ECO:0007669"/>
    <property type="project" value="InterPro"/>
</dbReference>
<evidence type="ECO:0000313" key="3">
    <source>
        <dbReference type="WBParaSite" id="SPAL_0001501200.1"/>
    </source>
</evidence>
<dbReference type="InterPro" id="IPR053322">
    <property type="entry name" value="PLA2-like"/>
</dbReference>
<evidence type="ECO:0000256" key="1">
    <source>
        <dbReference type="SAM" id="SignalP"/>
    </source>
</evidence>
<dbReference type="InterPro" id="IPR036444">
    <property type="entry name" value="PLipase_A2_dom_sf"/>
</dbReference>
<accession>A0A0N5CAU3</accession>
<dbReference type="AlphaFoldDB" id="A0A0N5CAU3"/>
<keyword evidence="2" id="KW-1185">Reference proteome</keyword>
<dbReference type="WBParaSite" id="SPAL_0001501200.1">
    <property type="protein sequence ID" value="SPAL_0001501200.1"/>
    <property type="gene ID" value="SPAL_0001501200"/>
</dbReference>
<name>A0A0N5CAU3_STREA</name>
<dbReference type="GO" id="GO:0006644">
    <property type="term" value="P:phospholipid metabolic process"/>
    <property type="evidence" value="ECO:0007669"/>
    <property type="project" value="InterPro"/>
</dbReference>
<dbReference type="GO" id="GO:0050482">
    <property type="term" value="P:arachidonate secretion"/>
    <property type="evidence" value="ECO:0007669"/>
    <property type="project" value="InterPro"/>
</dbReference>
<feature type="chain" id="PRO_5005895729" evidence="1">
    <location>
        <begin position="19"/>
        <end position="168"/>
    </location>
</feature>
<keyword evidence="1" id="KW-0732">Signal</keyword>
<feature type="signal peptide" evidence="1">
    <location>
        <begin position="1"/>
        <end position="18"/>
    </location>
</feature>
<dbReference type="Proteomes" id="UP000046392">
    <property type="component" value="Unplaced"/>
</dbReference>
<dbReference type="PANTHER" id="PTHR34228:SF3">
    <property type="entry name" value="PHOSPHOLIPASE A2-LIKE PROTEIN Y52B11A.8"/>
    <property type="match status" value="1"/>
</dbReference>
<dbReference type="SUPFAM" id="SSF48619">
    <property type="entry name" value="Phospholipase A2, PLA2"/>
    <property type="match status" value="1"/>
</dbReference>
<dbReference type="PANTHER" id="PTHR34228">
    <property type="entry name" value="PROTEIN CBG09474-RELATED"/>
    <property type="match status" value="1"/>
</dbReference>
<reference evidence="3" key="1">
    <citation type="submission" date="2017-02" db="UniProtKB">
        <authorList>
            <consortium name="WormBaseParasite"/>
        </authorList>
    </citation>
    <scope>IDENTIFICATION</scope>
</reference>
<organism evidence="2 3">
    <name type="scientific">Strongyloides papillosus</name>
    <name type="common">Intestinal threadworm</name>
    <dbReference type="NCBI Taxonomy" id="174720"/>
    <lineage>
        <taxon>Eukaryota</taxon>
        <taxon>Metazoa</taxon>
        <taxon>Ecdysozoa</taxon>
        <taxon>Nematoda</taxon>
        <taxon>Chromadorea</taxon>
        <taxon>Rhabditida</taxon>
        <taxon>Tylenchina</taxon>
        <taxon>Panagrolaimomorpha</taxon>
        <taxon>Strongyloidoidea</taxon>
        <taxon>Strongyloididae</taxon>
        <taxon>Strongyloides</taxon>
    </lineage>
</organism>